<protein>
    <submittedName>
        <fullName evidence="2">Uncharacterized protein</fullName>
    </submittedName>
</protein>
<feature type="compositionally biased region" description="Acidic residues" evidence="1">
    <location>
        <begin position="206"/>
        <end position="215"/>
    </location>
</feature>
<name>A0AAE0L5K1_9CHLO</name>
<feature type="region of interest" description="Disordered" evidence="1">
    <location>
        <begin position="1"/>
        <end position="48"/>
    </location>
</feature>
<feature type="compositionally biased region" description="Basic and acidic residues" evidence="1">
    <location>
        <begin position="69"/>
        <end position="85"/>
    </location>
</feature>
<feature type="compositionally biased region" description="Basic and acidic residues" evidence="1">
    <location>
        <begin position="1"/>
        <end position="46"/>
    </location>
</feature>
<dbReference type="Proteomes" id="UP001190700">
    <property type="component" value="Unassembled WGS sequence"/>
</dbReference>
<reference evidence="2 3" key="1">
    <citation type="journal article" date="2015" name="Genome Biol. Evol.">
        <title>Comparative Genomics of a Bacterivorous Green Alga Reveals Evolutionary Causalities and Consequences of Phago-Mixotrophic Mode of Nutrition.</title>
        <authorList>
            <person name="Burns J.A."/>
            <person name="Paasch A."/>
            <person name="Narechania A."/>
            <person name="Kim E."/>
        </authorList>
    </citation>
    <scope>NUCLEOTIDE SEQUENCE [LARGE SCALE GENOMIC DNA]</scope>
    <source>
        <strain evidence="2 3">PLY_AMNH</strain>
    </source>
</reference>
<comment type="caution">
    <text evidence="2">The sequence shown here is derived from an EMBL/GenBank/DDBJ whole genome shotgun (WGS) entry which is preliminary data.</text>
</comment>
<feature type="compositionally biased region" description="Gly residues" evidence="1">
    <location>
        <begin position="324"/>
        <end position="338"/>
    </location>
</feature>
<accession>A0AAE0L5K1</accession>
<feature type="region of interest" description="Disordered" evidence="1">
    <location>
        <begin position="66"/>
        <end position="85"/>
    </location>
</feature>
<feature type="compositionally biased region" description="Basic and acidic residues" evidence="1">
    <location>
        <begin position="302"/>
        <end position="319"/>
    </location>
</feature>
<sequence length="441" mass="48897">MPLQKTQEEILKVNRDEAGTEVKEELQGARAQAERRAPEGKTRETEMLQTPCEVDDAVIKAPRVGTDAATKEALEQSQDWKPRSEHNKRALKQAGMLGELQAAIGSWVQENKEVLGCQESRATVMYDRHQYDAFKCGIWVLYMTELWQQWLREQDGAWIQRVYTATLQTTRNVMLHTAEIAQGCRERFRPKVEAAIRREDMPPTAEENEVEEVVSETEAKKPRMQKTQGQADGVINACMVRITQDYVTRKQIEEATQTGQRHASTNGCEGKFPGNERRGLRPHKTHDRGAERPGMGCQKARGTGDDGGRKLEILARRWEAGTIPAGGQGCHGGTGGGPTNTTCNAKHGDSTHEGRRRSYQTDGRRNGTHEGGRKQRRAGSGPGHIQRKKDDTNYAPIPNRKCRAGKPKTRGGTGYDGAQALATHKGAKENDGNGGVQQVTN</sequence>
<feature type="compositionally biased region" description="Basic and acidic residues" evidence="1">
    <location>
        <begin position="362"/>
        <end position="373"/>
    </location>
</feature>
<evidence type="ECO:0000313" key="2">
    <source>
        <dbReference type="EMBL" id="KAK3272525.1"/>
    </source>
</evidence>
<feature type="compositionally biased region" description="Basic residues" evidence="1">
    <location>
        <begin position="400"/>
        <end position="409"/>
    </location>
</feature>
<dbReference type="EMBL" id="LGRX02008916">
    <property type="protein sequence ID" value="KAK3272525.1"/>
    <property type="molecule type" value="Genomic_DNA"/>
</dbReference>
<gene>
    <name evidence="2" type="ORF">CYMTET_19182</name>
</gene>
<keyword evidence="3" id="KW-1185">Reference proteome</keyword>
<evidence type="ECO:0000313" key="3">
    <source>
        <dbReference type="Proteomes" id="UP001190700"/>
    </source>
</evidence>
<proteinExistence type="predicted"/>
<feature type="compositionally biased region" description="Polar residues" evidence="1">
    <location>
        <begin position="254"/>
        <end position="267"/>
    </location>
</feature>
<evidence type="ECO:0000256" key="1">
    <source>
        <dbReference type="SAM" id="MobiDB-lite"/>
    </source>
</evidence>
<feature type="region of interest" description="Disordered" evidence="1">
    <location>
        <begin position="254"/>
        <end position="441"/>
    </location>
</feature>
<organism evidence="2 3">
    <name type="scientific">Cymbomonas tetramitiformis</name>
    <dbReference type="NCBI Taxonomy" id="36881"/>
    <lineage>
        <taxon>Eukaryota</taxon>
        <taxon>Viridiplantae</taxon>
        <taxon>Chlorophyta</taxon>
        <taxon>Pyramimonadophyceae</taxon>
        <taxon>Pyramimonadales</taxon>
        <taxon>Pyramimonadaceae</taxon>
        <taxon>Cymbomonas</taxon>
    </lineage>
</organism>
<dbReference type="AlphaFoldDB" id="A0AAE0L5K1"/>
<feature type="region of interest" description="Disordered" evidence="1">
    <location>
        <begin position="201"/>
        <end position="228"/>
    </location>
</feature>